<feature type="compositionally biased region" description="Low complexity" evidence="1">
    <location>
        <begin position="789"/>
        <end position="839"/>
    </location>
</feature>
<dbReference type="EMBL" id="CYKH01001539">
    <property type="protein sequence ID" value="CUI14684.1"/>
    <property type="molecule type" value="Genomic_DNA"/>
</dbReference>
<feature type="region of interest" description="Disordered" evidence="1">
    <location>
        <begin position="703"/>
        <end position="739"/>
    </location>
</feature>
<proteinExistence type="predicted"/>
<evidence type="ECO:0000313" key="3">
    <source>
        <dbReference type="Proteomes" id="UP000051952"/>
    </source>
</evidence>
<dbReference type="Proteomes" id="UP000051952">
    <property type="component" value="Unassembled WGS sequence"/>
</dbReference>
<evidence type="ECO:0000256" key="1">
    <source>
        <dbReference type="SAM" id="MobiDB-lite"/>
    </source>
</evidence>
<dbReference type="VEuPathDB" id="TriTrypDB:BSAL_10670"/>
<feature type="compositionally biased region" description="Low complexity" evidence="1">
    <location>
        <begin position="18"/>
        <end position="48"/>
    </location>
</feature>
<feature type="compositionally biased region" description="Low complexity" evidence="1">
    <location>
        <begin position="207"/>
        <end position="223"/>
    </location>
</feature>
<accession>A0A0S4KJC1</accession>
<reference evidence="3" key="1">
    <citation type="submission" date="2015-09" db="EMBL/GenBank/DDBJ databases">
        <authorList>
            <consortium name="Pathogen Informatics"/>
        </authorList>
    </citation>
    <scope>NUCLEOTIDE SEQUENCE [LARGE SCALE GENOMIC DNA]</scope>
    <source>
        <strain evidence="3">Lake Konstanz</strain>
    </source>
</reference>
<name>A0A0S4KJC1_BODSA</name>
<feature type="compositionally biased region" description="Low complexity" evidence="1">
    <location>
        <begin position="703"/>
        <end position="712"/>
    </location>
</feature>
<gene>
    <name evidence="2" type="ORF">BSAL_10670</name>
</gene>
<feature type="region of interest" description="Disordered" evidence="1">
    <location>
        <begin position="1"/>
        <end position="144"/>
    </location>
</feature>
<feature type="compositionally biased region" description="Low complexity" evidence="1">
    <location>
        <begin position="76"/>
        <end position="89"/>
    </location>
</feature>
<feature type="region of interest" description="Disordered" evidence="1">
    <location>
        <begin position="195"/>
        <end position="233"/>
    </location>
</feature>
<feature type="region of interest" description="Disordered" evidence="1">
    <location>
        <begin position="789"/>
        <end position="857"/>
    </location>
</feature>
<protein>
    <submittedName>
        <fullName evidence="2">Uncharacterized protein</fullName>
    </submittedName>
</protein>
<evidence type="ECO:0000313" key="2">
    <source>
        <dbReference type="EMBL" id="CUI14684.1"/>
    </source>
</evidence>
<sequence length="947" mass="100122">MKSTNGGGGSKIRFVDPTATTSCDTTTTSAVISTSATSATPTSSPKSSNKLRRAGQELSAPQNVFDLLMTDDESDSSSGVDSDNDVNNNRGGPKVSSSTPFYYNARVGDRLGPSGNGQQQKKDSSNSGNVTPSCGTSSTEAMATNDEEPLEIEDFSCKNNFEKVTALVESALKERQQKQQQQQQVSPILSTTAHQHLVVKGSKPDEQQSATATATSAHQQQKTNQQREHSATPARVEGLQVLQSDKGLQWVLTLPSAWCDSANVWHRHVDGPFPEVTILASEMSKKHSTTTSVTVPTTMIGKDIVLLPNPLSSTPIPSTTTSPQQQQHSNCWALQFADIQHGVRPEASEGGNSNIGSASSPVSRGLLSSLTWSFPLLLTCAAPPQQLQQQQQAAATAEEVASPQALSSNVMIVRPLEFEMHHESGDQWSFDVPSIAEGSEPHILATSSSSSRRRLTSLLHRKDHPQGGGNDNDGDESVLPFQPALALSIAMCGTEAVRAEFTKTKKVQSVTAAASIPSQNATASNDQSIPSLPISFVPVSLRAQGHNIHKRNTGHANNNEGGSLIWSGAGVSTFPPPTLLSNGGGAGHLLSARMRCCAEWTDVCPPQCRLLGDVVELFHHMVGLKSRLFPFHMVQPQPHIDVDDYKSNQNAQPIPLTSLPTTSTWACMEHLYSLSPSMRRCDWEDRMELMRIASIERVSSTVQQQSAATQSQRPAQVPSASNAKRFTSGGGASSPTSPTTLSSAHYATGLSWGTSINPVERVLLAVTWPWIDAAYAKDTTLQSVFDVTTPSTGRGTTSPASDVSGGAHPSSSASRSTTRSAAHSPFPVPQSAGSSSGAGSAAGNGAGGMTGRTPSLPPTVVLAQARRKNRFEFSYKAADTLSEVAYALAYHADRISDDATAEEAAAVYAQQSQHRRMTPVELAALAAAGVGGGGGGEAATANNTFAQ</sequence>
<feature type="compositionally biased region" description="Gly residues" evidence="1">
    <location>
        <begin position="1"/>
        <end position="10"/>
    </location>
</feature>
<keyword evidence="3" id="KW-1185">Reference proteome</keyword>
<organism evidence="2 3">
    <name type="scientific">Bodo saltans</name>
    <name type="common">Flagellated protozoan</name>
    <dbReference type="NCBI Taxonomy" id="75058"/>
    <lineage>
        <taxon>Eukaryota</taxon>
        <taxon>Discoba</taxon>
        <taxon>Euglenozoa</taxon>
        <taxon>Kinetoplastea</taxon>
        <taxon>Metakinetoplastina</taxon>
        <taxon>Eubodonida</taxon>
        <taxon>Bodonidae</taxon>
        <taxon>Bodo</taxon>
    </lineage>
</organism>
<dbReference type="AlphaFoldDB" id="A0A0S4KJC1"/>
<feature type="compositionally biased region" description="Gly residues" evidence="1">
    <location>
        <begin position="840"/>
        <end position="850"/>
    </location>
</feature>
<feature type="compositionally biased region" description="Polar residues" evidence="1">
    <location>
        <begin position="125"/>
        <end position="142"/>
    </location>
</feature>